<feature type="domain" description="Histidine kinase" evidence="7">
    <location>
        <begin position="580"/>
        <end position="804"/>
    </location>
</feature>
<dbReference type="Gene3D" id="3.40.50.2300">
    <property type="match status" value="1"/>
</dbReference>
<dbReference type="CDD" id="cd00082">
    <property type="entry name" value="HisKA"/>
    <property type="match status" value="1"/>
</dbReference>
<dbReference type="SMART" id="SM00086">
    <property type="entry name" value="PAC"/>
    <property type="match status" value="1"/>
</dbReference>
<evidence type="ECO:0000259" key="8">
    <source>
        <dbReference type="PROSITE" id="PS50110"/>
    </source>
</evidence>
<dbReference type="Pfam" id="PF02518">
    <property type="entry name" value="HATPase_c"/>
    <property type="match status" value="1"/>
</dbReference>
<feature type="domain" description="Response regulatory" evidence="8">
    <location>
        <begin position="829"/>
        <end position="948"/>
    </location>
</feature>
<dbReference type="SMART" id="SM00387">
    <property type="entry name" value="HATPase_c"/>
    <property type="match status" value="1"/>
</dbReference>
<keyword evidence="4" id="KW-0902">Two-component regulatory system</keyword>
<dbReference type="Pfam" id="PF13426">
    <property type="entry name" value="PAS_9"/>
    <property type="match status" value="1"/>
</dbReference>
<feature type="modified residue" description="4-aspartylphosphate" evidence="5">
    <location>
        <position position="878"/>
    </location>
</feature>
<dbReference type="SMART" id="SM00448">
    <property type="entry name" value="REC"/>
    <property type="match status" value="1"/>
</dbReference>
<gene>
    <name evidence="11" type="ORF">OCL06_00965</name>
</gene>
<keyword evidence="6" id="KW-0472">Membrane</keyword>
<dbReference type="SUPFAM" id="SSF47384">
    <property type="entry name" value="Homodimeric domain of signal transducing histidine kinase"/>
    <property type="match status" value="1"/>
</dbReference>
<dbReference type="InterPro" id="IPR036890">
    <property type="entry name" value="HATPase_C_sf"/>
</dbReference>
<evidence type="ECO:0000256" key="6">
    <source>
        <dbReference type="SAM" id="Phobius"/>
    </source>
</evidence>
<comment type="catalytic activity">
    <reaction evidence="1">
        <text>ATP + protein L-histidine = ADP + protein N-phospho-L-histidine.</text>
        <dbReference type="EC" id="2.7.13.3"/>
    </reaction>
</comment>
<dbReference type="InterPro" id="IPR004358">
    <property type="entry name" value="Sig_transdc_His_kin-like_C"/>
</dbReference>
<evidence type="ECO:0000256" key="4">
    <source>
        <dbReference type="ARBA" id="ARBA00023012"/>
    </source>
</evidence>
<keyword evidence="11" id="KW-0067">ATP-binding</keyword>
<keyword evidence="6" id="KW-0812">Transmembrane</keyword>
<evidence type="ECO:0000256" key="5">
    <source>
        <dbReference type="PROSITE-ProRule" id="PRU00169"/>
    </source>
</evidence>
<dbReference type="PANTHER" id="PTHR45339:SF1">
    <property type="entry name" value="HYBRID SIGNAL TRANSDUCTION HISTIDINE KINASE J"/>
    <property type="match status" value="1"/>
</dbReference>
<dbReference type="CDD" id="cd17546">
    <property type="entry name" value="REC_hyHK_CKI1_RcsC-like"/>
    <property type="match status" value="1"/>
</dbReference>
<dbReference type="EC" id="2.7.13.3" evidence="2"/>
<evidence type="ECO:0000256" key="1">
    <source>
        <dbReference type="ARBA" id="ARBA00000085"/>
    </source>
</evidence>
<evidence type="ECO:0000259" key="7">
    <source>
        <dbReference type="PROSITE" id="PS50109"/>
    </source>
</evidence>
<dbReference type="CDD" id="cd00130">
    <property type="entry name" value="PAS"/>
    <property type="match status" value="1"/>
</dbReference>
<evidence type="ECO:0000313" key="11">
    <source>
        <dbReference type="EMBL" id="MCU7553162.1"/>
    </source>
</evidence>
<dbReference type="Gene3D" id="3.30.450.20">
    <property type="entry name" value="PAS domain"/>
    <property type="match status" value="1"/>
</dbReference>
<dbReference type="PRINTS" id="PR00344">
    <property type="entry name" value="BCTRLSENSOR"/>
</dbReference>
<dbReference type="InterPro" id="IPR001789">
    <property type="entry name" value="Sig_transdc_resp-reg_receiver"/>
</dbReference>
<dbReference type="PROSITE" id="PS50110">
    <property type="entry name" value="RESPONSE_REGULATORY"/>
    <property type="match status" value="1"/>
</dbReference>
<dbReference type="InterPro" id="IPR011006">
    <property type="entry name" value="CheY-like_superfamily"/>
</dbReference>
<dbReference type="PROSITE" id="PS50109">
    <property type="entry name" value="HIS_KIN"/>
    <property type="match status" value="1"/>
</dbReference>
<keyword evidence="3 5" id="KW-0597">Phosphoprotein</keyword>
<dbReference type="NCBIfam" id="TIGR00229">
    <property type="entry name" value="sensory_box"/>
    <property type="match status" value="1"/>
</dbReference>
<proteinExistence type="predicted"/>
<dbReference type="PROSITE" id="PS50112">
    <property type="entry name" value="PAS"/>
    <property type="match status" value="1"/>
</dbReference>
<evidence type="ECO:0000259" key="10">
    <source>
        <dbReference type="PROSITE" id="PS50113"/>
    </source>
</evidence>
<dbReference type="Proteomes" id="UP001209257">
    <property type="component" value="Unassembled WGS sequence"/>
</dbReference>
<organism evidence="11 12">
    <name type="scientific">Alteromonas salexigens</name>
    <dbReference type="NCBI Taxonomy" id="2982530"/>
    <lineage>
        <taxon>Bacteria</taxon>
        <taxon>Pseudomonadati</taxon>
        <taxon>Pseudomonadota</taxon>
        <taxon>Gammaproteobacteria</taxon>
        <taxon>Alteromonadales</taxon>
        <taxon>Alteromonadaceae</taxon>
        <taxon>Alteromonas/Salinimonas group</taxon>
        <taxon>Alteromonas</taxon>
    </lineage>
</organism>
<dbReference type="SUPFAM" id="SSF52172">
    <property type="entry name" value="CheY-like"/>
    <property type="match status" value="1"/>
</dbReference>
<dbReference type="Gene3D" id="1.10.287.130">
    <property type="match status" value="1"/>
</dbReference>
<dbReference type="GO" id="GO:0005524">
    <property type="term" value="F:ATP binding"/>
    <property type="evidence" value="ECO:0007669"/>
    <property type="project" value="UniProtKB-KW"/>
</dbReference>
<evidence type="ECO:0000313" key="12">
    <source>
        <dbReference type="Proteomes" id="UP001209257"/>
    </source>
</evidence>
<evidence type="ECO:0000259" key="9">
    <source>
        <dbReference type="PROSITE" id="PS50112"/>
    </source>
</evidence>
<dbReference type="PROSITE" id="PS50113">
    <property type="entry name" value="PAC"/>
    <property type="match status" value="1"/>
</dbReference>
<reference evidence="12" key="1">
    <citation type="submission" date="2023-07" db="EMBL/GenBank/DDBJ databases">
        <title>Study on multiphase classification of strain Alteromonas salexigens isolated from the Yellow Sea.</title>
        <authorList>
            <person name="Sun L."/>
        </authorList>
    </citation>
    <scope>NUCLEOTIDE SEQUENCE [LARGE SCALE GENOMIC DNA]</scope>
    <source>
        <strain evidence="12">ASW11-19</strain>
    </source>
</reference>
<dbReference type="InterPro" id="IPR000014">
    <property type="entry name" value="PAS"/>
</dbReference>
<evidence type="ECO:0000256" key="3">
    <source>
        <dbReference type="ARBA" id="ARBA00022553"/>
    </source>
</evidence>
<feature type="domain" description="PAS" evidence="9">
    <location>
        <begin position="435"/>
        <end position="484"/>
    </location>
</feature>
<sequence>MPQRSLYQQLLAKILPRLVVITVAISAVILLLAYVVAQEQADNQQRRQIAALQDELMVFLENTQGHMANLSQNHLLINSFIDFEYRDNYLPLFIRSLRLTEAPQQTLGLFDFTGRPMVAPYWQKVVPATLRNTWQEATLSQSRPFTAISEDGVLIATPVLINDIAEGAMVLYIPNLQSVIEMPDTASNLLITSPSETILFSNNQTQYPPGTTLDPTPPAWMLQKKVAWRSLVFTSQWSFQHAFTTVYWLLPLLAMVIGSLIFVSMYTARRTAFFAGTTLRGLYDDLEMAAATGEPPKAQHLHNEPLELADIRQAFYSLTRNLLEVSLSNEQFTNVLDSLGEMLLVADERYDTLLSNQRLKRFCQQHNIDESQFAKDLHPHLISTSVTELHYPAQKNEKDMRIAWSAIPLLDSNHNRTGTIYVGEDMTRQRSLESHVKLLNQAIDEATVATVITDIQSHDHPVVYVNQAFQKLTGYRPDEIIGRNCRMLQGSGTSRGNVARIRHAIAKRQPVDVTLLNYRKNGEPFMNRLILTPVSSEGTVTHYIGFQQDVTEQEQATRFLEEARQKAEESVKIKAGFLASMSHEIRTPIHGISGLLQLLSSTSLNGQQKEYLRLATSSTNSLLHIINDILDFSKIEAGQLQVEHAPFDLREELTSITENFRLQCEDKGLAFSVSFKLGQSAAVIGDAVRVRQILTNLLSNALKFTHTGSISVTVILQPVAGEDSPARKLTMEVSDSGVGIDNEKLDTIFEQFVQENMSTSRQYGGTGLGLSITRQLCQLMHGDIEAKSQKGQGSTFTCHLMLKQAISPPIPPRLPHNTSPLAAPKDKLTILVVEDNEINRVIACQHLQQHKTLCAKSGREALNALHNPKVHFDIILMDCQMPVMDGFEATRRIRGGEAGDSYRHIPIIALTANAMKGDRDICLQAGMNDYLSKPFEAEDLHEKIRVWAQPEIPAEAAGISQA</sequence>
<dbReference type="InterPro" id="IPR003594">
    <property type="entry name" value="HATPase_dom"/>
</dbReference>
<accession>A0ABT2VIZ7</accession>
<feature type="domain" description="PAC" evidence="10">
    <location>
        <begin position="509"/>
        <end position="562"/>
    </location>
</feature>
<feature type="transmembrane region" description="Helical" evidence="6">
    <location>
        <begin position="246"/>
        <end position="266"/>
    </location>
</feature>
<name>A0ABT2VIZ7_9ALTE</name>
<dbReference type="InterPro" id="IPR000700">
    <property type="entry name" value="PAS-assoc_C"/>
</dbReference>
<dbReference type="RefSeq" id="WP_262991854.1">
    <property type="nucleotide sequence ID" value="NZ_JAOTJC010000002.1"/>
</dbReference>
<dbReference type="CDD" id="cd16922">
    <property type="entry name" value="HATPase_EvgS-ArcB-TorS-like"/>
    <property type="match status" value="1"/>
</dbReference>
<dbReference type="Pfam" id="PF00072">
    <property type="entry name" value="Response_reg"/>
    <property type="match status" value="1"/>
</dbReference>
<dbReference type="InterPro" id="IPR005467">
    <property type="entry name" value="His_kinase_dom"/>
</dbReference>
<dbReference type="PANTHER" id="PTHR45339">
    <property type="entry name" value="HYBRID SIGNAL TRANSDUCTION HISTIDINE KINASE J"/>
    <property type="match status" value="1"/>
</dbReference>
<dbReference type="InterPro" id="IPR035965">
    <property type="entry name" value="PAS-like_dom_sf"/>
</dbReference>
<dbReference type="Pfam" id="PF00512">
    <property type="entry name" value="HisKA"/>
    <property type="match status" value="1"/>
</dbReference>
<comment type="caution">
    <text evidence="11">The sequence shown here is derived from an EMBL/GenBank/DDBJ whole genome shotgun (WGS) entry which is preliminary data.</text>
</comment>
<dbReference type="InterPro" id="IPR036097">
    <property type="entry name" value="HisK_dim/P_sf"/>
</dbReference>
<keyword evidence="12" id="KW-1185">Reference proteome</keyword>
<protein>
    <recommendedName>
        <fullName evidence="2">histidine kinase</fullName>
        <ecNumber evidence="2">2.7.13.3</ecNumber>
    </recommendedName>
</protein>
<keyword evidence="11" id="KW-0547">Nucleotide-binding</keyword>
<dbReference type="InterPro" id="IPR001610">
    <property type="entry name" value="PAC"/>
</dbReference>
<feature type="transmembrane region" description="Helical" evidence="6">
    <location>
        <begin position="14"/>
        <end position="37"/>
    </location>
</feature>
<dbReference type="EMBL" id="JAOTJC010000002">
    <property type="protein sequence ID" value="MCU7553162.1"/>
    <property type="molecule type" value="Genomic_DNA"/>
</dbReference>
<dbReference type="SUPFAM" id="SSF55785">
    <property type="entry name" value="PYP-like sensor domain (PAS domain)"/>
    <property type="match status" value="1"/>
</dbReference>
<dbReference type="Gene3D" id="3.30.565.10">
    <property type="entry name" value="Histidine kinase-like ATPase, C-terminal domain"/>
    <property type="match status" value="1"/>
</dbReference>
<dbReference type="SMART" id="SM00091">
    <property type="entry name" value="PAS"/>
    <property type="match status" value="2"/>
</dbReference>
<evidence type="ECO:0000256" key="2">
    <source>
        <dbReference type="ARBA" id="ARBA00012438"/>
    </source>
</evidence>
<dbReference type="SUPFAM" id="SSF55874">
    <property type="entry name" value="ATPase domain of HSP90 chaperone/DNA topoisomerase II/histidine kinase"/>
    <property type="match status" value="1"/>
</dbReference>
<dbReference type="InterPro" id="IPR003661">
    <property type="entry name" value="HisK_dim/P_dom"/>
</dbReference>
<keyword evidence="6" id="KW-1133">Transmembrane helix</keyword>
<dbReference type="SMART" id="SM00388">
    <property type="entry name" value="HisKA"/>
    <property type="match status" value="1"/>
</dbReference>